<comment type="cofactor">
    <cofactor evidence="1">
        <name>FAD</name>
        <dbReference type="ChEBI" id="CHEBI:57692"/>
    </cofactor>
</comment>
<evidence type="ECO:0000256" key="5">
    <source>
        <dbReference type="ARBA" id="ARBA00022630"/>
    </source>
</evidence>
<comment type="similarity">
    <text evidence="3">Belongs to the flavin monoamine oxidase family.</text>
</comment>
<dbReference type="Pfam" id="PF01593">
    <property type="entry name" value="Amino_oxidase"/>
    <property type="match status" value="1"/>
</dbReference>
<accession>A0A835VK21</accession>
<evidence type="ECO:0000259" key="9">
    <source>
        <dbReference type="Pfam" id="PF01593"/>
    </source>
</evidence>
<dbReference type="GO" id="GO:0005737">
    <property type="term" value="C:cytoplasm"/>
    <property type="evidence" value="ECO:0007669"/>
    <property type="project" value="UniProtKB-SubCell"/>
</dbReference>
<dbReference type="Proteomes" id="UP000639772">
    <property type="component" value="Chromosome 1"/>
</dbReference>
<keyword evidence="6" id="KW-0274">FAD</keyword>
<keyword evidence="8" id="KW-0560">Oxidoreductase</keyword>
<proteinExistence type="inferred from homology"/>
<comment type="subcellular location">
    <subcellularLocation>
        <location evidence="2">Cytoplasm</location>
    </subcellularLocation>
</comment>
<evidence type="ECO:0000256" key="8">
    <source>
        <dbReference type="ARBA" id="ARBA00023002"/>
    </source>
</evidence>
<keyword evidence="7" id="KW-0809">Transit peptide</keyword>
<dbReference type="PANTHER" id="PTHR10742:SF405">
    <property type="entry name" value="PEROXISOMAL N(1)-ACETYL-SPERMINE_SPERMIDINE OXIDASE"/>
    <property type="match status" value="1"/>
</dbReference>
<comment type="caution">
    <text evidence="10">The sequence shown here is derived from an EMBL/GenBank/DDBJ whole genome shotgun (WGS) entry which is preliminary data.</text>
</comment>
<name>A0A835VK21_VANPL</name>
<dbReference type="OrthoDB" id="2019015at2759"/>
<dbReference type="SUPFAM" id="SSF51905">
    <property type="entry name" value="FAD/NAD(P)-binding domain"/>
    <property type="match status" value="1"/>
</dbReference>
<evidence type="ECO:0000313" key="10">
    <source>
        <dbReference type="EMBL" id="KAG0503514.1"/>
    </source>
</evidence>
<protein>
    <recommendedName>
        <fullName evidence="9">Amine oxidase domain-containing protein</fullName>
    </recommendedName>
</protein>
<dbReference type="GO" id="GO:0046592">
    <property type="term" value="F:polyamine oxidase activity"/>
    <property type="evidence" value="ECO:0007669"/>
    <property type="project" value="TreeGrafter"/>
</dbReference>
<organism evidence="10 11">
    <name type="scientific">Vanilla planifolia</name>
    <name type="common">Vanilla</name>
    <dbReference type="NCBI Taxonomy" id="51239"/>
    <lineage>
        <taxon>Eukaryota</taxon>
        <taxon>Viridiplantae</taxon>
        <taxon>Streptophyta</taxon>
        <taxon>Embryophyta</taxon>
        <taxon>Tracheophyta</taxon>
        <taxon>Spermatophyta</taxon>
        <taxon>Magnoliopsida</taxon>
        <taxon>Liliopsida</taxon>
        <taxon>Asparagales</taxon>
        <taxon>Orchidaceae</taxon>
        <taxon>Vanilloideae</taxon>
        <taxon>Vanilleae</taxon>
        <taxon>Vanilla</taxon>
    </lineage>
</organism>
<dbReference type="InterPro" id="IPR050281">
    <property type="entry name" value="Flavin_monoamine_oxidase"/>
</dbReference>
<keyword evidence="4" id="KW-0963">Cytoplasm</keyword>
<dbReference type="Gene3D" id="3.50.50.60">
    <property type="entry name" value="FAD/NAD(P)-binding domain"/>
    <property type="match status" value="1"/>
</dbReference>
<dbReference type="Gene3D" id="3.90.660.10">
    <property type="match status" value="1"/>
</dbReference>
<evidence type="ECO:0000256" key="6">
    <source>
        <dbReference type="ARBA" id="ARBA00022827"/>
    </source>
</evidence>
<evidence type="ECO:0000256" key="1">
    <source>
        <dbReference type="ARBA" id="ARBA00001974"/>
    </source>
</evidence>
<dbReference type="PANTHER" id="PTHR10742">
    <property type="entry name" value="FLAVIN MONOAMINE OXIDASE"/>
    <property type="match status" value="1"/>
</dbReference>
<evidence type="ECO:0000256" key="7">
    <source>
        <dbReference type="ARBA" id="ARBA00022946"/>
    </source>
</evidence>
<evidence type="ECO:0000256" key="2">
    <source>
        <dbReference type="ARBA" id="ARBA00004496"/>
    </source>
</evidence>
<evidence type="ECO:0000256" key="3">
    <source>
        <dbReference type="ARBA" id="ARBA00005995"/>
    </source>
</evidence>
<keyword evidence="5" id="KW-0285">Flavoprotein</keyword>
<feature type="domain" description="Amine oxidase" evidence="9">
    <location>
        <begin position="15"/>
        <end position="467"/>
    </location>
</feature>
<gene>
    <name evidence="10" type="ORF">HPP92_003586</name>
</gene>
<evidence type="ECO:0000256" key="4">
    <source>
        <dbReference type="ARBA" id="ARBA00022490"/>
    </source>
</evidence>
<sequence length="477" mass="52358">MGSKKPRVLIVGAGMAGLAAARRLHDCAGDLLDLVVLEAGERIGGRILTSEFAGAQVEIGATWIHGIDGNPMYDLVKKAGALRSRDELGSKSTLPSWERMDGFPTDPLTLAEGGLTVDPILLRRISALFSHLKQLIASGEIESDVPSVGAFLRREFQNCRDDFAGEWIEEAAFAMHECGERTYTAVDDLDSLDLAAEKEYLEFPGEHITVPRGYSRVPEFLAEALPPGTVRLRRRVSLIEWREQPVRLHLEDGMVELAEHVIVTCSLGVLKAGIHSEAGLCFSPALPAAKREAIERLGFGLVTKLFMELEDGNAEESSPFPSLRMAFDPGRHVSSIPWWIRRTDSICPIHDGSRVLLAWFVGQEAAEVEALDNDEIVAGVNATLAGFLPGSGFRIARVRKTGWGRDHRFLGSYSYVPVRSSGNDQDALSEPLPSLHVLFAGEATHRTRYATTHGAYLSGVREADRLLQYYNLHTCGY</sequence>
<dbReference type="AlphaFoldDB" id="A0A835VK21"/>
<evidence type="ECO:0000313" key="11">
    <source>
        <dbReference type="Proteomes" id="UP000639772"/>
    </source>
</evidence>
<dbReference type="InterPro" id="IPR036188">
    <property type="entry name" value="FAD/NAD-bd_sf"/>
</dbReference>
<reference evidence="10 11" key="1">
    <citation type="journal article" date="2020" name="Nat. Food">
        <title>A phased Vanilla planifolia genome enables genetic improvement of flavour and production.</title>
        <authorList>
            <person name="Hasing T."/>
            <person name="Tang H."/>
            <person name="Brym M."/>
            <person name="Khazi F."/>
            <person name="Huang T."/>
            <person name="Chambers A.H."/>
        </authorList>
    </citation>
    <scope>NUCLEOTIDE SEQUENCE [LARGE SCALE GENOMIC DNA]</scope>
    <source>
        <tissue evidence="10">Leaf</tissue>
    </source>
</reference>
<dbReference type="InterPro" id="IPR002937">
    <property type="entry name" value="Amino_oxidase"/>
</dbReference>
<dbReference type="SUPFAM" id="SSF54373">
    <property type="entry name" value="FAD-linked reductases, C-terminal domain"/>
    <property type="match status" value="1"/>
</dbReference>
<dbReference type="EMBL" id="JADCNM010000001">
    <property type="protein sequence ID" value="KAG0503514.1"/>
    <property type="molecule type" value="Genomic_DNA"/>
</dbReference>